<evidence type="ECO:0000313" key="2">
    <source>
        <dbReference type="EMBL" id="KZP19285.1"/>
    </source>
</evidence>
<sequence>MGAKKRVRGYRLASDSRSATGDESLGQARELAIKAQWHISQPSSLVGALFGGTREEDANDVDVDAWGEHANEKRLAVGLHEQTEEDGSNKRLVYGVWEVTQGFKEDKEECLLASQQQD</sequence>
<dbReference type="EMBL" id="KV417565">
    <property type="protein sequence ID" value="KZP19285.1"/>
    <property type="molecule type" value="Genomic_DNA"/>
</dbReference>
<evidence type="ECO:0000256" key="1">
    <source>
        <dbReference type="SAM" id="MobiDB-lite"/>
    </source>
</evidence>
<organism evidence="2 3">
    <name type="scientific">Athelia psychrophila</name>
    <dbReference type="NCBI Taxonomy" id="1759441"/>
    <lineage>
        <taxon>Eukaryota</taxon>
        <taxon>Fungi</taxon>
        <taxon>Dikarya</taxon>
        <taxon>Basidiomycota</taxon>
        <taxon>Agaricomycotina</taxon>
        <taxon>Agaricomycetes</taxon>
        <taxon>Agaricomycetidae</taxon>
        <taxon>Atheliales</taxon>
        <taxon>Atheliaceae</taxon>
        <taxon>Athelia</taxon>
    </lineage>
</organism>
<protein>
    <submittedName>
        <fullName evidence="2">Uncharacterized protein</fullName>
    </submittedName>
</protein>
<accession>A0A166HVI7</accession>
<reference evidence="2 3" key="1">
    <citation type="journal article" date="2016" name="Mol. Biol. Evol.">
        <title>Comparative Genomics of Early-Diverging Mushroom-Forming Fungi Provides Insights into the Origins of Lignocellulose Decay Capabilities.</title>
        <authorList>
            <person name="Nagy L.G."/>
            <person name="Riley R."/>
            <person name="Tritt A."/>
            <person name="Adam C."/>
            <person name="Daum C."/>
            <person name="Floudas D."/>
            <person name="Sun H."/>
            <person name="Yadav J.S."/>
            <person name="Pangilinan J."/>
            <person name="Larsson K.H."/>
            <person name="Matsuura K."/>
            <person name="Barry K."/>
            <person name="Labutti K."/>
            <person name="Kuo R."/>
            <person name="Ohm R.A."/>
            <person name="Bhattacharya S.S."/>
            <person name="Shirouzu T."/>
            <person name="Yoshinaga Y."/>
            <person name="Martin F.M."/>
            <person name="Grigoriev I.V."/>
            <person name="Hibbett D.S."/>
        </authorList>
    </citation>
    <scope>NUCLEOTIDE SEQUENCE [LARGE SCALE GENOMIC DNA]</scope>
    <source>
        <strain evidence="2 3">CBS 109695</strain>
    </source>
</reference>
<gene>
    <name evidence="2" type="ORF">FIBSPDRAFT_862935</name>
</gene>
<evidence type="ECO:0000313" key="3">
    <source>
        <dbReference type="Proteomes" id="UP000076532"/>
    </source>
</evidence>
<keyword evidence="3" id="KW-1185">Reference proteome</keyword>
<name>A0A166HVI7_9AGAM</name>
<dbReference type="AlphaFoldDB" id="A0A166HVI7"/>
<proteinExistence type="predicted"/>
<feature type="region of interest" description="Disordered" evidence="1">
    <location>
        <begin position="1"/>
        <end position="23"/>
    </location>
</feature>
<dbReference type="Proteomes" id="UP000076532">
    <property type="component" value="Unassembled WGS sequence"/>
</dbReference>